<gene>
    <name evidence="1" type="ORF">HPP92_016034</name>
</gene>
<accession>A0A835URP9</accession>
<dbReference type="AlphaFoldDB" id="A0A835URP9"/>
<dbReference type="EMBL" id="JADCNM010000008">
    <property type="protein sequence ID" value="KAG0471488.1"/>
    <property type="molecule type" value="Genomic_DNA"/>
</dbReference>
<reference evidence="1 2" key="1">
    <citation type="journal article" date="2020" name="Nat. Food">
        <title>A phased Vanilla planifolia genome enables genetic improvement of flavour and production.</title>
        <authorList>
            <person name="Hasing T."/>
            <person name="Tang H."/>
            <person name="Brym M."/>
            <person name="Khazi F."/>
            <person name="Huang T."/>
            <person name="Chambers A.H."/>
        </authorList>
    </citation>
    <scope>NUCLEOTIDE SEQUENCE [LARGE SCALE GENOMIC DNA]</scope>
    <source>
        <tissue evidence="1">Leaf</tissue>
    </source>
</reference>
<name>A0A835URP9_VANPL</name>
<proteinExistence type="predicted"/>
<organism evidence="1 2">
    <name type="scientific">Vanilla planifolia</name>
    <name type="common">Vanilla</name>
    <dbReference type="NCBI Taxonomy" id="51239"/>
    <lineage>
        <taxon>Eukaryota</taxon>
        <taxon>Viridiplantae</taxon>
        <taxon>Streptophyta</taxon>
        <taxon>Embryophyta</taxon>
        <taxon>Tracheophyta</taxon>
        <taxon>Spermatophyta</taxon>
        <taxon>Magnoliopsida</taxon>
        <taxon>Liliopsida</taxon>
        <taxon>Asparagales</taxon>
        <taxon>Orchidaceae</taxon>
        <taxon>Vanilloideae</taxon>
        <taxon>Vanilleae</taxon>
        <taxon>Vanilla</taxon>
    </lineage>
</organism>
<sequence length="83" mass="9604">MERSSIQEDELLDDHQYKIAETTGTVHNHSWTVSWLLATPTPAIIAGQQQFLSSLPYASELFREKQILNQIGILEKKEKRKHE</sequence>
<evidence type="ECO:0000313" key="2">
    <source>
        <dbReference type="Proteomes" id="UP000639772"/>
    </source>
</evidence>
<comment type="caution">
    <text evidence="1">The sequence shown here is derived from an EMBL/GenBank/DDBJ whole genome shotgun (WGS) entry which is preliminary data.</text>
</comment>
<dbReference type="Proteomes" id="UP000639772">
    <property type="component" value="Unassembled WGS sequence"/>
</dbReference>
<evidence type="ECO:0000313" key="1">
    <source>
        <dbReference type="EMBL" id="KAG0471488.1"/>
    </source>
</evidence>
<protein>
    <submittedName>
        <fullName evidence="1">Uncharacterized protein</fullName>
    </submittedName>
</protein>